<dbReference type="EMBL" id="KN716199">
    <property type="protein sequence ID" value="KJH50718.1"/>
    <property type="molecule type" value="Genomic_DNA"/>
</dbReference>
<name>A0A0D8Y1K9_DICVI</name>
<dbReference type="Proteomes" id="UP000053766">
    <property type="component" value="Unassembled WGS sequence"/>
</dbReference>
<evidence type="ECO:0000313" key="3">
    <source>
        <dbReference type="Proteomes" id="UP000053766"/>
    </source>
</evidence>
<gene>
    <name evidence="2" type="ORF">DICVIV_03159</name>
</gene>
<evidence type="ECO:0000256" key="1">
    <source>
        <dbReference type="SAM" id="MobiDB-lite"/>
    </source>
</evidence>
<organism evidence="2 3">
    <name type="scientific">Dictyocaulus viviparus</name>
    <name type="common">Bovine lungworm</name>
    <dbReference type="NCBI Taxonomy" id="29172"/>
    <lineage>
        <taxon>Eukaryota</taxon>
        <taxon>Metazoa</taxon>
        <taxon>Ecdysozoa</taxon>
        <taxon>Nematoda</taxon>
        <taxon>Chromadorea</taxon>
        <taxon>Rhabditida</taxon>
        <taxon>Rhabditina</taxon>
        <taxon>Rhabditomorpha</taxon>
        <taxon>Strongyloidea</taxon>
        <taxon>Metastrongylidae</taxon>
        <taxon>Dictyocaulus</taxon>
    </lineage>
</organism>
<feature type="region of interest" description="Disordered" evidence="1">
    <location>
        <begin position="1328"/>
        <end position="1371"/>
    </location>
</feature>
<proteinExistence type="predicted"/>
<protein>
    <submittedName>
        <fullName evidence="2">Uncharacterized protein</fullName>
    </submittedName>
</protein>
<sequence>MVELIVGDLYDQFANGQGKAEIRPEAVYECKFCPMYKISGASLRDSDRGRSHATAHRIAFEALLEPSPVLICPICDLPQKTSDIACIFGCMFNDLDLVEHLENDHIDILADDMVCDFSDSRYLLTTFQEQRLSNISRRSSGNVASVHGGSGDDVTVVDLSADDDRGASEGEQFADRRSESDHKFSIYGASTADHIHHETSQESTCGGPANGDLIVDDEPSEDDEVQTAVEHETVQESTADDRASVEECSSNLLNEVAVNAESNTILCQQRLSEVISRHKQMNGVSIITCLVCAWTPSVVSNSNRMRDEISAHVRFHIREESTKLPSESSSFFADKRLLNCMDFSLEEYFEKSYLSDLSGTINSQIMGRIYSDLLAKLFGICVPLVYRILHGNNGNPFRPSEVARSKVKRARPYFTLKTSQGKSSRSKRIFCNSTDTTESSDADSSNQECSGIRISVNPESDQHIQCARAECGHSLLILADRMAIVRHIAAHIRHDEMRLLNRTVSSAVVACDCGMAIVETAIESVLAVRVDFRATKWTLWCAYFCLENDEGDENLFTDSTDLNERWLKLWEDLIDEYATGKSMSLGNTIKLFEMHPFVDEQHQQTRKHKSVSILDSDAFYRSLSLVWRRLNRWSNNPIHRRQLSSESRWIRLAEIRRKVLLESKKADLHGDIWSGITAEVKLSAQRFQGSEISSITRDNEGSTHPADNEETTTPSEFSEKAMCCSICTNICIDAMDTSAIKDHCAFHAVMEGRMLCSLYIHRTADRPQICPFCHTEINVYKPMVFLHHLQCYHLEKARIIYDRYLFHYFPQSKIFCEPSSPLGASKNVSFCNSDFRICCDRHSCCGVNSVVTLPNEKTVTLSDIDIAIVKHILWHVRNDAFLNLDAAERDLLTRALMVRLSSSQMRQVLFMAKRVTKQLNRYKEPDVVKYIKEKMDEIGWILFGVNKGLVFQMVFTRRFVRDQSGMQIYPPCICRICVDKGLPRFSSDRRKRAFVAYAHPVVLHVLEHLSARQLSKEITTEAENTRQNITCRMDGIRFKTAPLAIKHILDAHNELVELSALDMVLEDMGLFEIFRNALSTVLGEQAWQLEEVLGFGAYTMKPCPKPSFLNEETSGAHRQDCDRSCDSSVCTCIEASSSQGETANVVIDQSPQYSKSRIRLVSLHGMPEASAACYEEFLHDPELHDNEEASSIIAIAGERSSQEAAPHASSVSPSNAIASVPLVPPLSIKQEVCEQQSDFDNRIAENSNGTSLTENFSNNDFVLSRDKAVQPRKKKVSKRIKQKRLKEVKCEFDECVPPQHNKALPLKNVIQGSKTVAAALAAALGSASTSVGSPFQRGGTRDAKIRKDRLSTTQPKPSDARSYSNRRKSANDAAEIIEEVDLELGNVSKKARLLLNENNTAGATEKKQSAQSHLPKRIRADPVRGKTISSDI</sequence>
<feature type="region of interest" description="Disordered" evidence="1">
    <location>
        <begin position="693"/>
        <end position="713"/>
    </location>
</feature>
<feature type="region of interest" description="Disordered" evidence="1">
    <location>
        <begin position="1398"/>
        <end position="1432"/>
    </location>
</feature>
<keyword evidence="3" id="KW-1185">Reference proteome</keyword>
<feature type="compositionally biased region" description="Basic and acidic residues" evidence="1">
    <location>
        <begin position="1339"/>
        <end position="1350"/>
    </location>
</feature>
<reference evidence="3" key="2">
    <citation type="journal article" date="2016" name="Sci. Rep.">
        <title>Dictyocaulus viviparus genome, variome and transcriptome elucidate lungworm biology and support future intervention.</title>
        <authorList>
            <person name="McNulty S.N."/>
            <person name="Strube C."/>
            <person name="Rosa B.A."/>
            <person name="Martin J.C."/>
            <person name="Tyagi R."/>
            <person name="Choi Y.J."/>
            <person name="Wang Q."/>
            <person name="Hallsworth Pepin K."/>
            <person name="Zhang X."/>
            <person name="Ozersky P."/>
            <person name="Wilson R.K."/>
            <person name="Sternberg P.W."/>
            <person name="Gasser R.B."/>
            <person name="Mitreva M."/>
        </authorList>
    </citation>
    <scope>NUCLEOTIDE SEQUENCE [LARGE SCALE GENOMIC DNA]</scope>
    <source>
        <strain evidence="3">HannoverDv2000</strain>
    </source>
</reference>
<accession>A0A0D8Y1K9</accession>
<dbReference type="OrthoDB" id="5816773at2759"/>
<reference evidence="2 3" key="1">
    <citation type="submission" date="2013-11" db="EMBL/GenBank/DDBJ databases">
        <title>Draft genome of the bovine lungworm Dictyocaulus viviparus.</title>
        <authorList>
            <person name="Mitreva M."/>
        </authorList>
    </citation>
    <scope>NUCLEOTIDE SEQUENCE [LARGE SCALE GENOMIC DNA]</scope>
    <source>
        <strain evidence="2 3">HannoverDv2000</strain>
    </source>
</reference>
<evidence type="ECO:0000313" key="2">
    <source>
        <dbReference type="EMBL" id="KJH50718.1"/>
    </source>
</evidence>
<feature type="region of interest" description="Disordered" evidence="1">
    <location>
        <begin position="138"/>
        <end position="157"/>
    </location>
</feature>